<dbReference type="GO" id="GO:0003676">
    <property type="term" value="F:nucleic acid binding"/>
    <property type="evidence" value="ECO:0007669"/>
    <property type="project" value="InterPro"/>
</dbReference>
<dbReference type="PANTHER" id="PTHR47961">
    <property type="entry name" value="DNA POLYMERASE THETA, PUTATIVE (AFU_ORTHOLOGUE AFUA_1G05260)-RELATED"/>
    <property type="match status" value="1"/>
</dbReference>
<dbReference type="GeneID" id="90993179"/>
<evidence type="ECO:0000256" key="2">
    <source>
        <dbReference type="ARBA" id="ARBA00022801"/>
    </source>
</evidence>
<dbReference type="SMART" id="SM00490">
    <property type="entry name" value="HELICc"/>
    <property type="match status" value="1"/>
</dbReference>
<dbReference type="InterPro" id="IPR027417">
    <property type="entry name" value="P-loop_NTPase"/>
</dbReference>
<keyword evidence="4" id="KW-0067">ATP-binding</keyword>
<reference evidence="7" key="1">
    <citation type="submission" date="2012-02" db="EMBL/GenBank/DDBJ databases">
        <title>Complete sequence of Mesorhizobium australicum WSM2073.</title>
        <authorList>
            <person name="Lucas S."/>
            <person name="Han J."/>
            <person name="Lapidus A."/>
            <person name="Cheng J.-F."/>
            <person name="Goodwin L."/>
            <person name="Pitluck S."/>
            <person name="Peters L."/>
            <person name="Gu W."/>
            <person name="Detter J.C."/>
            <person name="Han C."/>
            <person name="Tapia R."/>
            <person name="Land M."/>
            <person name="Hauser L."/>
            <person name="Kyrpides N."/>
            <person name="Ivanova N."/>
            <person name="Pagani I."/>
            <person name="Reeve W.G."/>
            <person name="Howieson J.G."/>
            <person name="Tiwari R.P."/>
            <person name="O'Hara G.W."/>
            <person name="Atkins C.A."/>
            <person name="Ronson C.W."/>
            <person name="Nandasena K.G."/>
            <person name="Woyke T."/>
        </authorList>
    </citation>
    <scope>NUCLEOTIDE SEQUENCE [LARGE SCALE GENOMIC DNA]</scope>
    <source>
        <strain evidence="7">LMG 24608 / HAMBI 3006 / WSM2073</strain>
    </source>
</reference>
<dbReference type="GO" id="GO:0016787">
    <property type="term" value="F:hydrolase activity"/>
    <property type="evidence" value="ECO:0007669"/>
    <property type="project" value="UniProtKB-KW"/>
</dbReference>
<keyword evidence="3 6" id="KW-0347">Helicase</keyword>
<dbReference type="HOGENOM" id="CLU_008215_1_0_5"/>
<sequence length="1172" mass="129209">MPTGNEAIESAVRTATEGGFRGRLLARGQARSLIWRDGQLPPDAPNFAAQLSYDLLSYGYSLLDMGLRLLDGDGNPDVARSAFEQAGEALESLVAHGAPNPDRDFHRFVAAAAYHLGRYSARAYSMLRATIDDANLSRGERCVALLMLRDLDRAQQEILEWRREGSAEDGHLTEMLAAIPTGDEITDDGGDDDEDVGADVIDLALTDNLLGALAMAFLALERGDAELMGQAVDRVDIGREEAAGVSMVPQWWCHRLTAHLLRDLWDTSFHQRLPLSPNNLDNAEGWKQLRELFVASAIRRSRAEIELWPSQLDAVEQAISSNGNMVVSLPTSAGKTRVAELCILRALAKGERVVFVTPLRALSAQTEVSLQKTLAPLGKTVSSLYGSIGVSETDSSFFEDRDVIVATPEKLDFALRNDPSLLDDVGLVVLDEGHMIGLGEREIRYEVQIQRLLRRSDAGSRRIVCLSAVLPDGDQLDDFCNWLTGDAKDGLIRKNWRPTRLRYGEVTWRGTHARLDARIGDEAPWVENYISGFVPKGRRTQFPRDQRELCLATAWRSVEEGQSALIFCPLRRSVQPFAEAVVTLHRQGALRSLFKGDKAVLADALAIGAEWLSPNHDLLKCLELGVAVHHGALPTPYRKEVERLLREGILPVTISSPTLAQGLNLSASAVIFHGLKRNRKELASSEFRNIVGRAGRAYVDVEGLVLFPMYDNQMTGKAEWNALIANQAGHEMESGLLRLIFTLLARLALRTGDKSVKGLSEYVLNNTSAWDFVRLRAETAEAAAAGQVQWNSHLASLDTAILSLLSDGDVAEADLEDALDDVLNSSLFQRRLARRRANQHEVYRAVLLGRAKLIWANSTPKQRKGYFLSGVGLTTGKALDANSPKLNQLLVEANGAILSKDDIKAIKAITDFAKIVFAIVPFVPDNLPKNWKAILDAWLRGQALQSFVAEDQDSVLRFVEQGFVYMLPWAMESVRVRGMANGDILAPTKGLPDTTLEDMELGVAVAAVETGSLDVRAALIMRTGFASRSAAIKIIADMDPNFDSTQSLRRWLRIPEVRKATEDEAFPTPETHRLWLEYIQSVIRTSSARWSAEQEVCDVTWTDDAPSEGTPLRLIEDEEDSQTIVTDAEFRPLGTVARILSPGRCGLLRTTVMKGGKVALRYLGPDDLWAEV</sequence>
<gene>
    <name evidence="6" type="ordered locus">Mesau_06001</name>
</gene>
<dbReference type="GO" id="GO:0005524">
    <property type="term" value="F:ATP binding"/>
    <property type="evidence" value="ECO:0007669"/>
    <property type="project" value="UniProtKB-KW"/>
</dbReference>
<dbReference type="OrthoDB" id="9815222at2"/>
<dbReference type="InterPro" id="IPR014001">
    <property type="entry name" value="Helicase_ATP-bd"/>
</dbReference>
<dbReference type="GO" id="GO:0004386">
    <property type="term" value="F:helicase activity"/>
    <property type="evidence" value="ECO:0007669"/>
    <property type="project" value="UniProtKB-KW"/>
</dbReference>
<dbReference type="SUPFAM" id="SSF52540">
    <property type="entry name" value="P-loop containing nucleoside triphosphate hydrolases"/>
    <property type="match status" value="1"/>
</dbReference>
<evidence type="ECO:0000313" key="7">
    <source>
        <dbReference type="Proteomes" id="UP000010998"/>
    </source>
</evidence>
<dbReference type="STRING" id="754035.Mesau_06001"/>
<organism evidence="6 7">
    <name type="scientific">Mesorhizobium australicum (strain HAMBI 3006 / LMG 24608 / WSM2073)</name>
    <dbReference type="NCBI Taxonomy" id="754035"/>
    <lineage>
        <taxon>Bacteria</taxon>
        <taxon>Pseudomonadati</taxon>
        <taxon>Pseudomonadota</taxon>
        <taxon>Alphaproteobacteria</taxon>
        <taxon>Hyphomicrobiales</taxon>
        <taxon>Phyllobacteriaceae</taxon>
        <taxon>Mesorhizobium</taxon>
    </lineage>
</organism>
<dbReference type="EMBL" id="CP003358">
    <property type="protein sequence ID" value="AGB48220.1"/>
    <property type="molecule type" value="Genomic_DNA"/>
</dbReference>
<evidence type="ECO:0000259" key="5">
    <source>
        <dbReference type="PROSITE" id="PS51192"/>
    </source>
</evidence>
<dbReference type="Proteomes" id="UP000010998">
    <property type="component" value="Chromosome"/>
</dbReference>
<dbReference type="Pfam" id="PF00271">
    <property type="entry name" value="Helicase_C"/>
    <property type="match status" value="1"/>
</dbReference>
<evidence type="ECO:0000313" key="6">
    <source>
        <dbReference type="EMBL" id="AGB48220.1"/>
    </source>
</evidence>
<keyword evidence="7" id="KW-1185">Reference proteome</keyword>
<keyword evidence="1" id="KW-0547">Nucleotide-binding</keyword>
<dbReference type="SMART" id="SM00487">
    <property type="entry name" value="DEXDc"/>
    <property type="match status" value="1"/>
</dbReference>
<feature type="domain" description="Helicase ATP-binding" evidence="5">
    <location>
        <begin position="316"/>
        <end position="488"/>
    </location>
</feature>
<dbReference type="AlphaFoldDB" id="L0KU59"/>
<accession>L0KU59</accession>
<evidence type="ECO:0000256" key="3">
    <source>
        <dbReference type="ARBA" id="ARBA00022806"/>
    </source>
</evidence>
<evidence type="ECO:0000256" key="1">
    <source>
        <dbReference type="ARBA" id="ARBA00022741"/>
    </source>
</evidence>
<dbReference type="InterPro" id="IPR050474">
    <property type="entry name" value="Hel308_SKI2-like"/>
</dbReference>
<name>L0KU59_MESAW</name>
<dbReference type="KEGG" id="mam:Mesau_06001"/>
<proteinExistence type="predicted"/>
<dbReference type="PROSITE" id="PS51192">
    <property type="entry name" value="HELICASE_ATP_BIND_1"/>
    <property type="match status" value="1"/>
</dbReference>
<dbReference type="Gene3D" id="3.40.50.300">
    <property type="entry name" value="P-loop containing nucleotide triphosphate hydrolases"/>
    <property type="match status" value="2"/>
</dbReference>
<evidence type="ECO:0000256" key="4">
    <source>
        <dbReference type="ARBA" id="ARBA00022840"/>
    </source>
</evidence>
<dbReference type="CDD" id="cd17921">
    <property type="entry name" value="DEXHc_Ski2"/>
    <property type="match status" value="1"/>
</dbReference>
<dbReference type="PANTHER" id="PTHR47961:SF6">
    <property type="entry name" value="DNA-DIRECTED DNA POLYMERASE"/>
    <property type="match status" value="1"/>
</dbReference>
<dbReference type="InterPro" id="IPR001650">
    <property type="entry name" value="Helicase_C-like"/>
</dbReference>
<protein>
    <submittedName>
        <fullName evidence="6">Superfamily II helicase</fullName>
    </submittedName>
</protein>
<dbReference type="Pfam" id="PF00270">
    <property type="entry name" value="DEAD"/>
    <property type="match status" value="1"/>
</dbReference>
<keyword evidence="2" id="KW-0378">Hydrolase</keyword>
<dbReference type="eggNOG" id="COG1204">
    <property type="taxonomic scope" value="Bacteria"/>
</dbReference>
<dbReference type="RefSeq" id="WP_015319265.1">
    <property type="nucleotide sequence ID" value="NC_019973.1"/>
</dbReference>
<dbReference type="InterPro" id="IPR011545">
    <property type="entry name" value="DEAD/DEAH_box_helicase_dom"/>
</dbReference>